<evidence type="ECO:0000256" key="2">
    <source>
        <dbReference type="ARBA" id="ARBA00009298"/>
    </source>
</evidence>
<accession>F8L8X7</accession>
<dbReference type="GO" id="GO:0005886">
    <property type="term" value="C:plasma membrane"/>
    <property type="evidence" value="ECO:0007669"/>
    <property type="project" value="UniProtKB-SubCell"/>
</dbReference>
<comment type="similarity">
    <text evidence="2">Belongs to the MgtC/SapB family.</text>
</comment>
<dbReference type="Pfam" id="PF02308">
    <property type="entry name" value="MgtC"/>
    <property type="match status" value="1"/>
</dbReference>
<dbReference type="InterPro" id="IPR003416">
    <property type="entry name" value="MgtC/SapB/SrpB/YhiD_fam"/>
</dbReference>
<dbReference type="eggNOG" id="COG1285">
    <property type="taxonomic scope" value="Bacteria"/>
</dbReference>
<gene>
    <name evidence="9" type="primary">yhiD</name>
    <name evidence="9" type="ordered locus">SNE_A14010</name>
</gene>
<dbReference type="AlphaFoldDB" id="F8L8X7"/>
<dbReference type="PANTHER" id="PTHR33778:SF1">
    <property type="entry name" value="MAGNESIUM TRANSPORTER YHID-RELATED"/>
    <property type="match status" value="1"/>
</dbReference>
<organism evidence="9 10">
    <name type="scientific">Simkania negevensis (strain ATCC VR-1471 / DSM 27360 / Z)</name>
    <dbReference type="NCBI Taxonomy" id="331113"/>
    <lineage>
        <taxon>Bacteria</taxon>
        <taxon>Pseudomonadati</taxon>
        <taxon>Chlamydiota</taxon>
        <taxon>Chlamydiia</taxon>
        <taxon>Parachlamydiales</taxon>
        <taxon>Simkaniaceae</taxon>
        <taxon>Simkania</taxon>
    </lineage>
</organism>
<feature type="transmembrane region" description="Helical" evidence="7">
    <location>
        <begin position="76"/>
        <end position="93"/>
    </location>
</feature>
<evidence type="ECO:0000313" key="9">
    <source>
        <dbReference type="EMBL" id="CCB89278.1"/>
    </source>
</evidence>
<keyword evidence="5 7" id="KW-1133">Transmembrane helix</keyword>
<dbReference type="EMBL" id="FR872582">
    <property type="protein sequence ID" value="CCB89278.1"/>
    <property type="molecule type" value="Genomic_DNA"/>
</dbReference>
<feature type="transmembrane region" description="Helical" evidence="7">
    <location>
        <begin position="6"/>
        <end position="26"/>
    </location>
</feature>
<evidence type="ECO:0000256" key="7">
    <source>
        <dbReference type="SAM" id="Phobius"/>
    </source>
</evidence>
<feature type="domain" description="MgtC/SapB/SrpB/YhiD N-terminal" evidence="8">
    <location>
        <begin position="15"/>
        <end position="141"/>
    </location>
</feature>
<dbReference type="STRING" id="331113.SNE_A14010"/>
<evidence type="ECO:0000259" key="8">
    <source>
        <dbReference type="Pfam" id="PF02308"/>
    </source>
</evidence>
<dbReference type="PANTHER" id="PTHR33778">
    <property type="entry name" value="PROTEIN MGTC"/>
    <property type="match status" value="1"/>
</dbReference>
<feature type="transmembrane region" description="Helical" evidence="7">
    <location>
        <begin position="124"/>
        <end position="142"/>
    </location>
</feature>
<evidence type="ECO:0000256" key="3">
    <source>
        <dbReference type="ARBA" id="ARBA00022475"/>
    </source>
</evidence>
<sequence length="161" mass="17221">MMMDWHIELRMAGDLLLAAFLGAIIGLERERHVGLAGIRTHAAVALGACFFGFISFNVTGASDPNSVVGLADPSRIAAQIVSGIGFLGAGVILRDRGRVRGLTTAATVWATASIGLGVANKMYILASASTVIILLLLSLYRVPGWMAWKKKHQRQFQGEED</sequence>
<dbReference type="Proteomes" id="UP000000496">
    <property type="component" value="Chromosome gsn.131"/>
</dbReference>
<keyword evidence="3" id="KW-1003">Cell membrane</keyword>
<evidence type="ECO:0000313" key="10">
    <source>
        <dbReference type="Proteomes" id="UP000000496"/>
    </source>
</evidence>
<dbReference type="KEGG" id="sng:SNE_A14010"/>
<dbReference type="PRINTS" id="PR01837">
    <property type="entry name" value="MGTCSAPBPROT"/>
</dbReference>
<evidence type="ECO:0000256" key="6">
    <source>
        <dbReference type="ARBA" id="ARBA00023136"/>
    </source>
</evidence>
<feature type="transmembrane region" description="Helical" evidence="7">
    <location>
        <begin position="38"/>
        <end position="56"/>
    </location>
</feature>
<dbReference type="InterPro" id="IPR049177">
    <property type="entry name" value="MgtC_SapB_SrpB_YhiD_N"/>
</dbReference>
<dbReference type="HOGENOM" id="CLU_079292_1_4_0"/>
<dbReference type="RefSeq" id="WP_013943745.1">
    <property type="nucleotide sequence ID" value="NC_015713.1"/>
</dbReference>
<evidence type="ECO:0000256" key="5">
    <source>
        <dbReference type="ARBA" id="ARBA00022989"/>
    </source>
</evidence>
<keyword evidence="4 7" id="KW-0812">Transmembrane</keyword>
<evidence type="ECO:0000256" key="4">
    <source>
        <dbReference type="ARBA" id="ARBA00022692"/>
    </source>
</evidence>
<reference evidence="9 10" key="2">
    <citation type="journal article" date="2011" name="Mol. Biol. Evol.">
        <title>Unity in variety--the pan-genome of the Chlamydiae.</title>
        <authorList>
            <person name="Collingro A."/>
            <person name="Tischler P."/>
            <person name="Weinmaier T."/>
            <person name="Penz T."/>
            <person name="Heinz E."/>
            <person name="Brunham R.C."/>
            <person name="Read T.D."/>
            <person name="Bavoil P.M."/>
            <person name="Sachse K."/>
            <person name="Kahane S."/>
            <person name="Friedman M.G."/>
            <person name="Rattei T."/>
            <person name="Myers G.S."/>
            <person name="Horn M."/>
        </authorList>
    </citation>
    <scope>NUCLEOTIDE SEQUENCE [LARGE SCALE GENOMIC DNA]</scope>
    <source>
        <strain evidence="10">ATCC VR-1471 / Z</strain>
    </source>
</reference>
<feature type="transmembrane region" description="Helical" evidence="7">
    <location>
        <begin position="100"/>
        <end position="118"/>
    </location>
</feature>
<proteinExistence type="inferred from homology"/>
<evidence type="ECO:0000256" key="1">
    <source>
        <dbReference type="ARBA" id="ARBA00004651"/>
    </source>
</evidence>
<protein>
    <submittedName>
        <fullName evidence="9">Uncharacterized protein YhiD</fullName>
    </submittedName>
</protein>
<keyword evidence="6 7" id="KW-0472">Membrane</keyword>
<keyword evidence="10" id="KW-1185">Reference proteome</keyword>
<name>F8L8X7_SIMNZ</name>
<reference key="1">
    <citation type="journal article" date="2011" name="Mol. Biol. Evol.">
        <title>Unity in variety -- the pan-genome of the Chlamydiae.</title>
        <authorList>
            <person name="Collingro A."/>
            <person name="Tischler P."/>
            <person name="Weinmaier T."/>
            <person name="Penz T."/>
            <person name="Heinz E."/>
            <person name="Brunham R.C."/>
            <person name="Read T.D."/>
            <person name="Bavoil P.M."/>
            <person name="Sachse K."/>
            <person name="Kahane S."/>
            <person name="Friedman M.G."/>
            <person name="Rattei T."/>
            <person name="Myers G.S.A."/>
            <person name="Horn M."/>
        </authorList>
    </citation>
    <scope>NUCLEOTIDE SEQUENCE</scope>
    <source>
        <strain>Z</strain>
    </source>
</reference>
<comment type="subcellular location">
    <subcellularLocation>
        <location evidence="1">Cell membrane</location>
        <topology evidence="1">Multi-pass membrane protein</topology>
    </subcellularLocation>
</comment>